<feature type="transmembrane region" description="Helical" evidence="9">
    <location>
        <begin position="15"/>
        <end position="33"/>
    </location>
</feature>
<evidence type="ECO:0008006" key="11">
    <source>
        <dbReference type="Google" id="ProtNLM"/>
    </source>
</evidence>
<dbReference type="Gene3D" id="3.30.1360.100">
    <property type="entry name" value="General secretion pathway protein M, EpsM"/>
    <property type="match status" value="1"/>
</dbReference>
<dbReference type="InterPro" id="IPR007690">
    <property type="entry name" value="T2SS_GspM"/>
</dbReference>
<reference evidence="10" key="1">
    <citation type="submission" date="2018-06" db="EMBL/GenBank/DDBJ databases">
        <authorList>
            <person name="Zhirakovskaya E."/>
        </authorList>
    </citation>
    <scope>NUCLEOTIDE SEQUENCE</scope>
</reference>
<evidence type="ECO:0000256" key="8">
    <source>
        <dbReference type="ARBA" id="ARBA00023136"/>
    </source>
</evidence>
<accession>A0A3B0ZY37</accession>
<evidence type="ECO:0000256" key="5">
    <source>
        <dbReference type="ARBA" id="ARBA00022692"/>
    </source>
</evidence>
<evidence type="ECO:0000256" key="7">
    <source>
        <dbReference type="ARBA" id="ARBA00022989"/>
    </source>
</evidence>
<evidence type="ECO:0000256" key="2">
    <source>
        <dbReference type="ARBA" id="ARBA00022448"/>
    </source>
</evidence>
<organism evidence="10">
    <name type="scientific">hydrothermal vent metagenome</name>
    <dbReference type="NCBI Taxonomy" id="652676"/>
    <lineage>
        <taxon>unclassified sequences</taxon>
        <taxon>metagenomes</taxon>
        <taxon>ecological metagenomes</taxon>
    </lineage>
</organism>
<dbReference type="GO" id="GO:0015627">
    <property type="term" value="C:type II protein secretion system complex"/>
    <property type="evidence" value="ECO:0007669"/>
    <property type="project" value="InterPro"/>
</dbReference>
<dbReference type="SUPFAM" id="SSF103054">
    <property type="entry name" value="General secretion pathway protein M, EpsM"/>
    <property type="match status" value="1"/>
</dbReference>
<keyword evidence="5 9" id="KW-0812">Transmembrane</keyword>
<keyword evidence="6" id="KW-0653">Protein transport</keyword>
<evidence type="ECO:0000256" key="6">
    <source>
        <dbReference type="ARBA" id="ARBA00022927"/>
    </source>
</evidence>
<comment type="subcellular location">
    <subcellularLocation>
        <location evidence="1">Cell inner membrane</location>
        <topology evidence="1">Single-pass membrane protein</topology>
    </subcellularLocation>
</comment>
<dbReference type="Pfam" id="PF04612">
    <property type="entry name" value="T2SSM"/>
    <property type="match status" value="1"/>
</dbReference>
<keyword evidence="2" id="KW-0813">Transport</keyword>
<dbReference type="PIRSF" id="PIRSF006291">
    <property type="entry name" value="GspM"/>
    <property type="match status" value="1"/>
</dbReference>
<evidence type="ECO:0000313" key="10">
    <source>
        <dbReference type="EMBL" id="VAW85496.1"/>
    </source>
</evidence>
<evidence type="ECO:0000256" key="4">
    <source>
        <dbReference type="ARBA" id="ARBA00022519"/>
    </source>
</evidence>
<proteinExistence type="predicted"/>
<dbReference type="GO" id="GO:0015628">
    <property type="term" value="P:protein secretion by the type II secretion system"/>
    <property type="evidence" value="ECO:0007669"/>
    <property type="project" value="InterPro"/>
</dbReference>
<keyword evidence="4" id="KW-0997">Cell inner membrane</keyword>
<dbReference type="GO" id="GO:0005886">
    <property type="term" value="C:plasma membrane"/>
    <property type="evidence" value="ECO:0007669"/>
    <property type="project" value="UniProtKB-SubCell"/>
</dbReference>
<sequence length="160" mass="17814">MKEILANLSSSERRTLTIAAVILSILILYMMLWKPVFSSTEKLREQLVTEKETLSWMQVASQEVKALQNGNSVVSGREGRSLLSIVDQAARNNRLGSALKRVEPKGANEVRVRLEQASFNDVARWLSQLQNKYGIIVSTITIDRQDASGIANVNLMLKGV</sequence>
<dbReference type="InterPro" id="IPR023229">
    <property type="entry name" value="T2SS_M_periplasmic_sf"/>
</dbReference>
<evidence type="ECO:0000256" key="9">
    <source>
        <dbReference type="SAM" id="Phobius"/>
    </source>
</evidence>
<dbReference type="EMBL" id="UOFO01000074">
    <property type="protein sequence ID" value="VAW85496.1"/>
    <property type="molecule type" value="Genomic_DNA"/>
</dbReference>
<evidence type="ECO:0000256" key="3">
    <source>
        <dbReference type="ARBA" id="ARBA00022475"/>
    </source>
</evidence>
<gene>
    <name evidence="10" type="ORF">MNBD_GAMMA16-1370</name>
</gene>
<protein>
    <recommendedName>
        <fullName evidence="11">General secretion pathway protein M</fullName>
    </recommendedName>
</protein>
<keyword evidence="7 9" id="KW-1133">Transmembrane helix</keyword>
<name>A0A3B0ZY37_9ZZZZ</name>
<dbReference type="AlphaFoldDB" id="A0A3B0ZY37"/>
<keyword evidence="8 9" id="KW-0472">Membrane</keyword>
<keyword evidence="3" id="KW-1003">Cell membrane</keyword>
<evidence type="ECO:0000256" key="1">
    <source>
        <dbReference type="ARBA" id="ARBA00004377"/>
    </source>
</evidence>